<keyword evidence="6" id="KW-0479">Metal-binding</keyword>
<keyword evidence="4" id="KW-0548">Nucleotidyltransferase</keyword>
<evidence type="ECO:0000256" key="7">
    <source>
        <dbReference type="ARBA" id="ARBA00022750"/>
    </source>
</evidence>
<keyword evidence="9" id="KW-0378">Hydrolase</keyword>
<dbReference type="GO" id="GO:0015074">
    <property type="term" value="P:DNA integration"/>
    <property type="evidence" value="ECO:0007669"/>
    <property type="project" value="UniProtKB-KW"/>
</dbReference>
<dbReference type="InterPro" id="IPR036397">
    <property type="entry name" value="RNaseH_sf"/>
</dbReference>
<dbReference type="InterPro" id="IPR036875">
    <property type="entry name" value="Znf_CCHC_sf"/>
</dbReference>
<feature type="region of interest" description="Disordered" evidence="17">
    <location>
        <begin position="296"/>
        <end position="315"/>
    </location>
</feature>
<dbReference type="InterPro" id="IPR043502">
    <property type="entry name" value="DNA/RNA_pol_sf"/>
</dbReference>
<keyword evidence="15" id="KW-0233">DNA recombination</keyword>
<dbReference type="InterPro" id="IPR050951">
    <property type="entry name" value="Retrovirus_Pol_polyprotein"/>
</dbReference>
<evidence type="ECO:0000259" key="19">
    <source>
        <dbReference type="PROSITE" id="PS50994"/>
    </source>
</evidence>
<dbReference type="GO" id="GO:0003677">
    <property type="term" value="F:DNA binding"/>
    <property type="evidence" value="ECO:0007669"/>
    <property type="project" value="UniProtKB-KW"/>
</dbReference>
<accession>A0AA38TVU2</accession>
<feature type="region of interest" description="Disordered" evidence="17">
    <location>
        <begin position="84"/>
        <end position="107"/>
    </location>
</feature>
<evidence type="ECO:0000256" key="1">
    <source>
        <dbReference type="ARBA" id="ARBA00012493"/>
    </source>
</evidence>
<dbReference type="Pfam" id="PF17921">
    <property type="entry name" value="Integrase_H2C2"/>
    <property type="match status" value="1"/>
</dbReference>
<evidence type="ECO:0000256" key="14">
    <source>
        <dbReference type="ARBA" id="ARBA00023125"/>
    </source>
</evidence>
<dbReference type="InterPro" id="IPR021109">
    <property type="entry name" value="Peptidase_aspartic_dom_sf"/>
</dbReference>
<evidence type="ECO:0000313" key="21">
    <source>
        <dbReference type="Proteomes" id="UP001172457"/>
    </source>
</evidence>
<evidence type="ECO:0000256" key="15">
    <source>
        <dbReference type="ARBA" id="ARBA00023172"/>
    </source>
</evidence>
<keyword evidence="7" id="KW-0064">Aspartyl protease</keyword>
<dbReference type="Pfam" id="PF08284">
    <property type="entry name" value="RVP_2"/>
    <property type="match status" value="1"/>
</dbReference>
<dbReference type="InterPro" id="IPR000477">
    <property type="entry name" value="RT_dom"/>
</dbReference>
<evidence type="ECO:0000256" key="13">
    <source>
        <dbReference type="ARBA" id="ARBA00022932"/>
    </source>
</evidence>
<keyword evidence="16" id="KW-0862">Zinc</keyword>
<sequence length="1433" mass="165309">MADDDAASHTPTNPHMGENDLEASHDQSIPNVGGNDSGNTRHDEDVPTSPRTERLMKMMADQMKSLTDQMRAALEEQRKEFEKKLEEHNPTNALKPDDKGKRPIVTDEVPKPKLDRVSFKSFRSSGATEYTGQSDPVLAMQWVQNTEKVFRTIRVSDEDKVRYASAMLTDRALVWWDNTYESLDSNTRENMLWDEFRSKFFEQYCPMDLQRRLEKEFWDLKQGTMTVMEYETEFNRKLRFAQRFLSTEDDKVERFVGGLRKEIRNFLVNREVPSFVKAVEFARRCEHDLSIPDDPVPAAKRPCTGKTSTVPTHRSPKFLMSKRGQTHNATRTTPQAYSLQSNAPRICQRCGKNHVGRCNIESSSVRCFCCGEVGHVRTTCPRKEEACYSCGVLGHKQRNCPRGKGAESKASVQRPTMGGASSQKEEVPKARARAFQITAEEARDEPDVVTGIFLVNSQPTRILFDSGATNSFVSHDFVRYMKSVPFILPIPFTVDTANGVTLVADRVFRDCSLVLDNHDFLVDLISIDIRGFDVVIGLHFFHGYVLDATKEVKKIVKDVPIVGEYPDVFPDDLPGLPPDRQVEFRIDLVPGASPIAKTPYRLAPAEMKEMMSQLQELLDKGFIRPSASPWGAPVLFVKKKDGSFRMCIDYRELNKVTIKNKYPLPRIDDLFDQLQGASYFSKIDLRSGYHQLKSEEEHATHLREILELLRKERLYAKFSKCKFWLRQLQFLGHVISGDGVSVDSTKIEAIQKWEQPKNPSEVRSFLGLAGYYRRFIRDFSKIAVPLTSLTRKDVKFEWTEAQDKAFQTLKDCLTNAPILALPEGSEDFVVYSDASLLGLGCVLMQRGKVIAYASRQLKEYEKKYPTHDLERAAVVFALKLWRHYLYGTKCQLYTDHKSLKYLFDQQTLNMRQQRAMELIKDYDCEILYHPGKANVVADALSRKTYVGLLCYVITHISVKPNLFDDIRKWQIEALKSENIKAERMVGYVNSLSEDGRGLKVFKARIWVPRLGGMRDVVLAEAHKLRLSIHPGSTKMYQDLRLDYWWPGMKTDIGRYVEKCTTCLQVKAEHQKLYGSLQPLGVPMWKWEELTMDLVTKLPKTQRQHDSIWVIVDRLTKSALFLPVRESYSMDRWAQLYIDEVVSRHGVPVKIISDRDSRFTSKFWSAFQRELETHHAFSTAYHPQTDGQSERTIQTLEDMLRACVLEFGGSWDVHLPLVEFSYNNSYHSTIGMAPYEALYGRKCRTPLCWRETGEKILAGPELIQITHDKIQIIRERMKAAQDRQKSYADRRKRPIEFSVGDMVMLKVSPWRGVLRFRKQGKLSPRFIGPFKILERIGKQAYRLELPEELTGINDVFHVGYLRKCLGKHEEKVPLSEVKVDEKLRYVEEPESILNERKVNLRNKEVDLVLVKWKHHRGPNWTWERKKEDKGKNPV</sequence>
<dbReference type="Gene3D" id="3.10.10.10">
    <property type="entry name" value="HIV Type 1 Reverse Transcriptase, subunit A, domain 1"/>
    <property type="match status" value="1"/>
</dbReference>
<dbReference type="PROSITE" id="PS50158">
    <property type="entry name" value="ZF_CCHC"/>
    <property type="match status" value="2"/>
</dbReference>
<evidence type="ECO:0000256" key="5">
    <source>
        <dbReference type="ARBA" id="ARBA00022722"/>
    </source>
</evidence>
<keyword evidence="12" id="KW-0695">RNA-directed DNA polymerase</keyword>
<keyword evidence="21" id="KW-1185">Reference proteome</keyword>
<keyword evidence="10" id="KW-0460">Magnesium</keyword>
<evidence type="ECO:0000256" key="12">
    <source>
        <dbReference type="ARBA" id="ARBA00022918"/>
    </source>
</evidence>
<feature type="domain" description="CCHC-type" evidence="18">
    <location>
        <begin position="387"/>
        <end position="402"/>
    </location>
</feature>
<dbReference type="EMBL" id="JARYMX010000001">
    <property type="protein sequence ID" value="KAJ9567039.1"/>
    <property type="molecule type" value="Genomic_DNA"/>
</dbReference>
<dbReference type="CDD" id="cd09274">
    <property type="entry name" value="RNase_HI_RT_Ty3"/>
    <property type="match status" value="1"/>
</dbReference>
<dbReference type="EC" id="2.7.7.49" evidence="1"/>
<dbReference type="Gene3D" id="2.40.70.10">
    <property type="entry name" value="Acid Proteases"/>
    <property type="match status" value="1"/>
</dbReference>
<dbReference type="Gene3D" id="4.10.60.10">
    <property type="entry name" value="Zinc finger, CCHC-type"/>
    <property type="match status" value="1"/>
</dbReference>
<proteinExistence type="predicted"/>
<keyword evidence="8" id="KW-0255">Endonuclease</keyword>
<dbReference type="FunFam" id="3.30.70.270:FF:000020">
    <property type="entry name" value="Transposon Tf2-6 polyprotein-like Protein"/>
    <property type="match status" value="1"/>
</dbReference>
<dbReference type="Pfam" id="PF24626">
    <property type="entry name" value="SH3_Tf2-1"/>
    <property type="match status" value="1"/>
</dbReference>
<dbReference type="SUPFAM" id="SSF56672">
    <property type="entry name" value="DNA/RNA polymerases"/>
    <property type="match status" value="1"/>
</dbReference>
<keyword evidence="16" id="KW-0863">Zinc-finger</keyword>
<feature type="domain" description="CCHC-type" evidence="18">
    <location>
        <begin position="366"/>
        <end position="382"/>
    </location>
</feature>
<feature type="compositionally biased region" description="Polar residues" evidence="17">
    <location>
        <begin position="410"/>
        <end position="422"/>
    </location>
</feature>
<dbReference type="CDD" id="cd01647">
    <property type="entry name" value="RT_LTR"/>
    <property type="match status" value="1"/>
</dbReference>
<dbReference type="Proteomes" id="UP001172457">
    <property type="component" value="Chromosome 1"/>
</dbReference>
<dbReference type="Gene3D" id="1.10.340.70">
    <property type="match status" value="1"/>
</dbReference>
<feature type="region of interest" description="Disordered" evidence="17">
    <location>
        <begin position="1"/>
        <end position="58"/>
    </location>
</feature>
<evidence type="ECO:0000256" key="16">
    <source>
        <dbReference type="PROSITE-ProRule" id="PRU00047"/>
    </source>
</evidence>
<keyword evidence="11" id="KW-0229">DNA integration</keyword>
<comment type="caution">
    <text evidence="20">The sequence shown here is derived from an EMBL/GenBank/DDBJ whole genome shotgun (WGS) entry which is preliminary data.</text>
</comment>
<dbReference type="InterPro" id="IPR041373">
    <property type="entry name" value="RT_RNaseH"/>
</dbReference>
<dbReference type="Pfam" id="PF17917">
    <property type="entry name" value="RT_RNaseH"/>
    <property type="match status" value="1"/>
</dbReference>
<dbReference type="InterPro" id="IPR001878">
    <property type="entry name" value="Znf_CCHC"/>
</dbReference>
<dbReference type="SUPFAM" id="SSF57756">
    <property type="entry name" value="Retrovirus zinc finger-like domains"/>
    <property type="match status" value="1"/>
</dbReference>
<name>A0AA38TVU2_9ASTR</name>
<dbReference type="Gene3D" id="3.30.70.270">
    <property type="match status" value="3"/>
</dbReference>
<feature type="region of interest" description="Disordered" evidence="17">
    <location>
        <begin position="401"/>
        <end position="427"/>
    </location>
</feature>
<dbReference type="GO" id="GO:0004190">
    <property type="term" value="F:aspartic-type endopeptidase activity"/>
    <property type="evidence" value="ECO:0007669"/>
    <property type="project" value="UniProtKB-KW"/>
</dbReference>
<evidence type="ECO:0000256" key="3">
    <source>
        <dbReference type="ARBA" id="ARBA00022679"/>
    </source>
</evidence>
<evidence type="ECO:0000256" key="10">
    <source>
        <dbReference type="ARBA" id="ARBA00022842"/>
    </source>
</evidence>
<evidence type="ECO:0000256" key="9">
    <source>
        <dbReference type="ARBA" id="ARBA00022801"/>
    </source>
</evidence>
<dbReference type="InterPro" id="IPR043128">
    <property type="entry name" value="Rev_trsase/Diguanyl_cyclase"/>
</dbReference>
<dbReference type="InterPro" id="IPR041588">
    <property type="entry name" value="Integrase_H2C2"/>
</dbReference>
<keyword evidence="13" id="KW-0239">DNA-directed DNA polymerase</keyword>
<dbReference type="InterPro" id="IPR056924">
    <property type="entry name" value="SH3_Tf2-1"/>
</dbReference>
<evidence type="ECO:0000256" key="6">
    <source>
        <dbReference type="ARBA" id="ARBA00022723"/>
    </source>
</evidence>
<evidence type="ECO:0000256" key="17">
    <source>
        <dbReference type="SAM" id="MobiDB-lite"/>
    </source>
</evidence>
<reference evidence="20" key="1">
    <citation type="submission" date="2023-03" db="EMBL/GenBank/DDBJ databases">
        <title>Chromosome-scale reference genome and RAD-based genetic map of yellow starthistle (Centaurea solstitialis) reveal putative structural variation and QTLs associated with invader traits.</title>
        <authorList>
            <person name="Reatini B."/>
            <person name="Cang F.A."/>
            <person name="Jiang Q."/>
            <person name="Mckibben M.T.W."/>
            <person name="Barker M.S."/>
            <person name="Rieseberg L.H."/>
            <person name="Dlugosch K.M."/>
        </authorList>
    </citation>
    <scope>NUCLEOTIDE SEQUENCE</scope>
    <source>
        <strain evidence="20">CAN-66</strain>
        <tissue evidence="20">Leaf</tissue>
    </source>
</reference>
<dbReference type="PROSITE" id="PS50994">
    <property type="entry name" value="INTEGRASE"/>
    <property type="match status" value="1"/>
</dbReference>
<protein>
    <recommendedName>
        <fullName evidence="1">RNA-directed DNA polymerase</fullName>
        <ecNumber evidence="1">2.7.7.49</ecNumber>
    </recommendedName>
</protein>
<gene>
    <name evidence="20" type="ORF">OSB04_003005</name>
</gene>
<keyword evidence="2" id="KW-0645">Protease</keyword>
<dbReference type="PANTHER" id="PTHR37984">
    <property type="entry name" value="PROTEIN CBG26694"/>
    <property type="match status" value="1"/>
</dbReference>
<evidence type="ECO:0000256" key="4">
    <source>
        <dbReference type="ARBA" id="ARBA00022695"/>
    </source>
</evidence>
<keyword evidence="5" id="KW-0540">Nuclease</keyword>
<dbReference type="GO" id="GO:0003887">
    <property type="term" value="F:DNA-directed DNA polymerase activity"/>
    <property type="evidence" value="ECO:0007669"/>
    <property type="project" value="UniProtKB-KW"/>
</dbReference>
<dbReference type="GO" id="GO:0006508">
    <property type="term" value="P:proteolysis"/>
    <property type="evidence" value="ECO:0007669"/>
    <property type="project" value="UniProtKB-KW"/>
</dbReference>
<evidence type="ECO:0000256" key="11">
    <source>
        <dbReference type="ARBA" id="ARBA00022908"/>
    </source>
</evidence>
<dbReference type="GO" id="GO:0004519">
    <property type="term" value="F:endonuclease activity"/>
    <property type="evidence" value="ECO:0007669"/>
    <property type="project" value="UniProtKB-KW"/>
</dbReference>
<dbReference type="GO" id="GO:0008270">
    <property type="term" value="F:zinc ion binding"/>
    <property type="evidence" value="ECO:0007669"/>
    <property type="project" value="UniProtKB-KW"/>
</dbReference>
<evidence type="ECO:0000259" key="18">
    <source>
        <dbReference type="PROSITE" id="PS50158"/>
    </source>
</evidence>
<evidence type="ECO:0000256" key="8">
    <source>
        <dbReference type="ARBA" id="ARBA00022759"/>
    </source>
</evidence>
<organism evidence="20 21">
    <name type="scientific">Centaurea solstitialis</name>
    <name type="common">yellow star-thistle</name>
    <dbReference type="NCBI Taxonomy" id="347529"/>
    <lineage>
        <taxon>Eukaryota</taxon>
        <taxon>Viridiplantae</taxon>
        <taxon>Streptophyta</taxon>
        <taxon>Embryophyta</taxon>
        <taxon>Tracheophyta</taxon>
        <taxon>Spermatophyta</taxon>
        <taxon>Magnoliopsida</taxon>
        <taxon>eudicotyledons</taxon>
        <taxon>Gunneridae</taxon>
        <taxon>Pentapetalae</taxon>
        <taxon>asterids</taxon>
        <taxon>campanulids</taxon>
        <taxon>Asterales</taxon>
        <taxon>Asteraceae</taxon>
        <taxon>Carduoideae</taxon>
        <taxon>Cardueae</taxon>
        <taxon>Centaureinae</taxon>
        <taxon>Centaurea</taxon>
    </lineage>
</organism>
<dbReference type="SUPFAM" id="SSF50630">
    <property type="entry name" value="Acid proteases"/>
    <property type="match status" value="1"/>
</dbReference>
<dbReference type="GO" id="GO:0003964">
    <property type="term" value="F:RNA-directed DNA polymerase activity"/>
    <property type="evidence" value="ECO:0007669"/>
    <property type="project" value="UniProtKB-KW"/>
</dbReference>
<dbReference type="InterPro" id="IPR001584">
    <property type="entry name" value="Integrase_cat-core"/>
</dbReference>
<dbReference type="SMART" id="SM00343">
    <property type="entry name" value="ZnF_C2HC"/>
    <property type="match status" value="2"/>
</dbReference>
<dbReference type="GO" id="GO:0006310">
    <property type="term" value="P:DNA recombination"/>
    <property type="evidence" value="ECO:0007669"/>
    <property type="project" value="UniProtKB-KW"/>
</dbReference>
<keyword evidence="3" id="KW-0808">Transferase</keyword>
<dbReference type="Pfam" id="PF03732">
    <property type="entry name" value="Retrotrans_gag"/>
    <property type="match status" value="1"/>
</dbReference>
<feature type="compositionally biased region" description="Basic and acidic residues" evidence="17">
    <location>
        <begin position="39"/>
        <end position="56"/>
    </location>
</feature>
<dbReference type="Pfam" id="PF00078">
    <property type="entry name" value="RVT_1"/>
    <property type="match status" value="1"/>
</dbReference>
<keyword evidence="14" id="KW-0238">DNA-binding</keyword>
<feature type="domain" description="Integrase catalytic" evidence="19">
    <location>
        <begin position="1074"/>
        <end position="1241"/>
    </location>
</feature>
<dbReference type="InterPro" id="IPR005162">
    <property type="entry name" value="Retrotrans_gag_dom"/>
</dbReference>
<dbReference type="CDD" id="cd00303">
    <property type="entry name" value="retropepsin_like"/>
    <property type="match status" value="1"/>
</dbReference>
<dbReference type="Gene3D" id="3.30.420.10">
    <property type="entry name" value="Ribonuclease H-like superfamily/Ribonuclease H"/>
    <property type="match status" value="1"/>
</dbReference>
<dbReference type="PANTHER" id="PTHR37984:SF5">
    <property type="entry name" value="PROTEIN NYNRIN-LIKE"/>
    <property type="match status" value="1"/>
</dbReference>
<evidence type="ECO:0000313" key="20">
    <source>
        <dbReference type="EMBL" id="KAJ9567039.1"/>
    </source>
</evidence>
<dbReference type="SUPFAM" id="SSF53098">
    <property type="entry name" value="Ribonuclease H-like"/>
    <property type="match status" value="1"/>
</dbReference>
<dbReference type="InterPro" id="IPR012337">
    <property type="entry name" value="RNaseH-like_sf"/>
</dbReference>
<evidence type="ECO:0000256" key="2">
    <source>
        <dbReference type="ARBA" id="ARBA00022670"/>
    </source>
</evidence>